<keyword evidence="3" id="KW-0813">Transport</keyword>
<name>A0A158PJJ0_ANGCS</name>
<keyword evidence="7 8" id="KW-0472">Membrane</keyword>
<keyword evidence="6 8" id="KW-1133">Transmembrane helix</keyword>
<dbReference type="AlphaFoldDB" id="A0A158PJJ0"/>
<evidence type="ECO:0000313" key="11">
    <source>
        <dbReference type="WBParaSite" id="ACOC_0000882501-mRNA-1"/>
    </source>
</evidence>
<dbReference type="PANTHER" id="PTHR10778">
    <property type="entry name" value="SOLUTE CARRIER FAMILY 35 MEMBER B"/>
    <property type="match status" value="1"/>
</dbReference>
<keyword evidence="4" id="KW-0762">Sugar transport</keyword>
<dbReference type="Pfam" id="PF08449">
    <property type="entry name" value="UAA"/>
    <property type="match status" value="1"/>
</dbReference>
<proteinExistence type="inferred from homology"/>
<dbReference type="InterPro" id="IPR013657">
    <property type="entry name" value="SCL35B1-4/HUT1"/>
</dbReference>
<dbReference type="EMBL" id="UYYA01004209">
    <property type="protein sequence ID" value="VDM60411.1"/>
    <property type="molecule type" value="Genomic_DNA"/>
</dbReference>
<feature type="transmembrane region" description="Helical" evidence="8">
    <location>
        <begin position="72"/>
        <end position="89"/>
    </location>
</feature>
<evidence type="ECO:0000256" key="5">
    <source>
        <dbReference type="ARBA" id="ARBA00022692"/>
    </source>
</evidence>
<evidence type="ECO:0000256" key="8">
    <source>
        <dbReference type="SAM" id="Phobius"/>
    </source>
</evidence>
<feature type="transmembrane region" description="Helical" evidence="8">
    <location>
        <begin position="12"/>
        <end position="30"/>
    </location>
</feature>
<evidence type="ECO:0000313" key="10">
    <source>
        <dbReference type="Proteomes" id="UP000267027"/>
    </source>
</evidence>
<dbReference type="Proteomes" id="UP000267027">
    <property type="component" value="Unassembled WGS sequence"/>
</dbReference>
<dbReference type="STRING" id="334426.A0A158PJJ0"/>
<evidence type="ECO:0000256" key="6">
    <source>
        <dbReference type="ARBA" id="ARBA00022989"/>
    </source>
</evidence>
<protein>
    <submittedName>
        <fullName evidence="11">Solute carrier family 35 member B4</fullName>
    </submittedName>
</protein>
<evidence type="ECO:0000256" key="4">
    <source>
        <dbReference type="ARBA" id="ARBA00022597"/>
    </source>
</evidence>
<gene>
    <name evidence="9" type="ORF">ACOC_LOCUS8826</name>
</gene>
<feature type="transmembrane region" description="Helical" evidence="8">
    <location>
        <begin position="42"/>
        <end position="60"/>
    </location>
</feature>
<sequence length="298" mass="33620">MEVSSFQVMTPPIAPIVGALGGCMGCMVFVEKIARKEPSSMNLMTFSTFLFIACQGLIFTSKFLTVRNKIPLRGYTITVIMFFIVNVVNNQALNFHVPVPLHIIFRSGSLLANLLLSVVLLKKNYTLKKYLSVLAITMGIVICTLATSDLEKESGLTFEEAAKHYREWSIGIAMLIFALLASAYLAICQQRIYENYGKHPEEAMFVISPPLELAGATIPVPSLWVDLLLSCILHTEVRNSAILSWCQIMTFRYYCIRFVYRLNAEVEALTVTLVVTLRKFLSLVVSIWWFQNPFTCQF</sequence>
<comment type="subcellular location">
    <subcellularLocation>
        <location evidence="1">Endomembrane system</location>
        <topology evidence="1">Multi-pass membrane protein</topology>
    </subcellularLocation>
</comment>
<dbReference type="GO" id="GO:0005789">
    <property type="term" value="C:endoplasmic reticulum membrane"/>
    <property type="evidence" value="ECO:0007669"/>
    <property type="project" value="TreeGrafter"/>
</dbReference>
<feature type="transmembrane region" description="Helical" evidence="8">
    <location>
        <begin position="101"/>
        <end position="121"/>
    </location>
</feature>
<organism evidence="11">
    <name type="scientific">Angiostrongylus costaricensis</name>
    <name type="common">Nematode worm</name>
    <dbReference type="NCBI Taxonomy" id="334426"/>
    <lineage>
        <taxon>Eukaryota</taxon>
        <taxon>Metazoa</taxon>
        <taxon>Ecdysozoa</taxon>
        <taxon>Nematoda</taxon>
        <taxon>Chromadorea</taxon>
        <taxon>Rhabditida</taxon>
        <taxon>Rhabditina</taxon>
        <taxon>Rhabditomorpha</taxon>
        <taxon>Strongyloidea</taxon>
        <taxon>Metastrongylidae</taxon>
        <taxon>Angiostrongylus</taxon>
    </lineage>
</organism>
<evidence type="ECO:0000256" key="7">
    <source>
        <dbReference type="ARBA" id="ARBA00023136"/>
    </source>
</evidence>
<dbReference type="GO" id="GO:0000139">
    <property type="term" value="C:Golgi membrane"/>
    <property type="evidence" value="ECO:0007669"/>
    <property type="project" value="TreeGrafter"/>
</dbReference>
<feature type="transmembrane region" description="Helical" evidence="8">
    <location>
        <begin position="130"/>
        <end position="148"/>
    </location>
</feature>
<keyword evidence="5 8" id="KW-0812">Transmembrane</keyword>
<dbReference type="GO" id="GO:0005462">
    <property type="term" value="F:UDP-N-acetylglucosamine transmembrane transporter activity"/>
    <property type="evidence" value="ECO:0007669"/>
    <property type="project" value="TreeGrafter"/>
</dbReference>
<dbReference type="PANTHER" id="PTHR10778:SF4">
    <property type="entry name" value="NUCLEOTIDE SUGAR TRANSPORTER SLC35B4"/>
    <property type="match status" value="1"/>
</dbReference>
<reference evidence="11" key="1">
    <citation type="submission" date="2016-04" db="UniProtKB">
        <authorList>
            <consortium name="WormBaseParasite"/>
        </authorList>
    </citation>
    <scope>IDENTIFICATION</scope>
</reference>
<comment type="similarity">
    <text evidence="2">Belongs to the nucleotide-sugar transporter family. SLC35B subfamily.</text>
</comment>
<dbReference type="OrthoDB" id="999962at2759"/>
<reference evidence="9 10" key="2">
    <citation type="submission" date="2018-11" db="EMBL/GenBank/DDBJ databases">
        <authorList>
            <consortium name="Pathogen Informatics"/>
        </authorList>
    </citation>
    <scope>NUCLEOTIDE SEQUENCE [LARGE SCALE GENOMIC DNA]</scope>
    <source>
        <strain evidence="9 10">Costa Rica</strain>
    </source>
</reference>
<evidence type="ECO:0000313" key="9">
    <source>
        <dbReference type="EMBL" id="VDM60411.1"/>
    </source>
</evidence>
<evidence type="ECO:0000256" key="1">
    <source>
        <dbReference type="ARBA" id="ARBA00004127"/>
    </source>
</evidence>
<evidence type="ECO:0000256" key="2">
    <source>
        <dbReference type="ARBA" id="ARBA00010694"/>
    </source>
</evidence>
<dbReference type="OMA" id="NPFTGWH"/>
<dbReference type="GO" id="GO:0005464">
    <property type="term" value="F:UDP-xylose transmembrane transporter activity"/>
    <property type="evidence" value="ECO:0007669"/>
    <property type="project" value="TreeGrafter"/>
</dbReference>
<evidence type="ECO:0000256" key="3">
    <source>
        <dbReference type="ARBA" id="ARBA00022448"/>
    </source>
</evidence>
<dbReference type="WBParaSite" id="ACOC_0000882501-mRNA-1">
    <property type="protein sequence ID" value="ACOC_0000882501-mRNA-1"/>
    <property type="gene ID" value="ACOC_0000882501"/>
</dbReference>
<feature type="transmembrane region" description="Helical" evidence="8">
    <location>
        <begin position="168"/>
        <end position="188"/>
    </location>
</feature>
<accession>A0A158PJJ0</accession>
<keyword evidence="10" id="KW-1185">Reference proteome</keyword>